<accession>A0A1X0K301</accession>
<organism evidence="2 3">
    <name type="scientific">Mycolicibacterium tusciae</name>
    <dbReference type="NCBI Taxonomy" id="75922"/>
    <lineage>
        <taxon>Bacteria</taxon>
        <taxon>Bacillati</taxon>
        <taxon>Actinomycetota</taxon>
        <taxon>Actinomycetes</taxon>
        <taxon>Mycobacteriales</taxon>
        <taxon>Mycobacteriaceae</taxon>
        <taxon>Mycolicibacterium</taxon>
    </lineage>
</organism>
<evidence type="ECO:0000256" key="1">
    <source>
        <dbReference type="SAM" id="SignalP"/>
    </source>
</evidence>
<keyword evidence="1" id="KW-0732">Signal</keyword>
<proteinExistence type="predicted"/>
<dbReference type="OrthoDB" id="4624706at2"/>
<dbReference type="eggNOG" id="ENOG5031H62">
    <property type="taxonomic scope" value="Bacteria"/>
</dbReference>
<dbReference type="RefSeq" id="WP_083123634.1">
    <property type="nucleotide sequence ID" value="NZ_MVIM01000001.1"/>
</dbReference>
<dbReference type="Proteomes" id="UP000192411">
    <property type="component" value="Unassembled WGS sequence"/>
</dbReference>
<feature type="chain" id="PRO_5012326242" description="MPT63-like domain-containing protein" evidence="1">
    <location>
        <begin position="26"/>
        <end position="171"/>
    </location>
</feature>
<dbReference type="EMBL" id="MVIM01000001">
    <property type="protein sequence ID" value="ORB68817.1"/>
    <property type="molecule type" value="Genomic_DNA"/>
</dbReference>
<comment type="caution">
    <text evidence="2">The sequence shown here is derived from an EMBL/GenBank/DDBJ whole genome shotgun (WGS) entry which is preliminary data.</text>
</comment>
<protein>
    <recommendedName>
        <fullName evidence="4">MPT63-like domain-containing protein</fullName>
    </recommendedName>
</protein>
<evidence type="ECO:0000313" key="2">
    <source>
        <dbReference type="EMBL" id="ORB68817.1"/>
    </source>
</evidence>
<feature type="signal peptide" evidence="1">
    <location>
        <begin position="1"/>
        <end position="25"/>
    </location>
</feature>
<name>A0A1X0K301_9MYCO</name>
<sequence>MRRWFVLLAAMMVTLAGLTAAPAPAAPDEAESVPSPIGRLGETLQINFEGLVANITVNSLAPSPIPPGFGYPPRAPRYEVWRAQITVNPVKVPTPYAQAITYQFRGVTATGDSYEPRNTDAPDSLTLALMNAPAGSTVSGGVWWDCYRDLISNVVLLDKVTGQHLAQWNVA</sequence>
<keyword evidence="3" id="KW-1185">Reference proteome</keyword>
<dbReference type="AlphaFoldDB" id="A0A1X0K301"/>
<dbReference type="STRING" id="75922.BST47_02735"/>
<evidence type="ECO:0008006" key="4">
    <source>
        <dbReference type="Google" id="ProtNLM"/>
    </source>
</evidence>
<reference evidence="2 3" key="1">
    <citation type="submission" date="2017-02" db="EMBL/GenBank/DDBJ databases">
        <title>The new phylogeny of genus Mycobacterium.</title>
        <authorList>
            <person name="Tortoli E."/>
            <person name="Trovato A."/>
            <person name="Cirillo D.M."/>
        </authorList>
    </citation>
    <scope>NUCLEOTIDE SEQUENCE [LARGE SCALE GENOMIC DNA]</scope>
    <source>
        <strain evidence="2 3">DSM 44338</strain>
    </source>
</reference>
<evidence type="ECO:0000313" key="3">
    <source>
        <dbReference type="Proteomes" id="UP000192411"/>
    </source>
</evidence>
<gene>
    <name evidence="2" type="ORF">BST47_02735</name>
</gene>